<reference evidence="1 2" key="1">
    <citation type="submission" date="2013-11" db="EMBL/GenBank/DDBJ databases">
        <title>Metagenomic analysis of a methanogenic consortium involved in long chain n-alkane degradation.</title>
        <authorList>
            <person name="Davidova I.A."/>
            <person name="Callaghan A.V."/>
            <person name="Wawrik B."/>
            <person name="Pruitt S."/>
            <person name="Marks C."/>
            <person name="Duncan K.E."/>
            <person name="Suflita J.M."/>
        </authorList>
    </citation>
    <scope>NUCLEOTIDE SEQUENCE [LARGE SCALE GENOMIC DNA]</scope>
    <source>
        <strain evidence="1 2">SPR</strain>
    </source>
</reference>
<dbReference type="Proteomes" id="UP000032233">
    <property type="component" value="Unassembled WGS sequence"/>
</dbReference>
<dbReference type="AlphaFoldDB" id="A0A0D2GLZ9"/>
<protein>
    <recommendedName>
        <fullName evidence="3">DUF2867 domain-containing protein</fullName>
    </recommendedName>
</protein>
<gene>
    <name evidence="1" type="ORF">X474_02835</name>
</gene>
<comment type="caution">
    <text evidence="1">The sequence shown here is derived from an EMBL/GenBank/DDBJ whole genome shotgun (WGS) entry which is preliminary data.</text>
</comment>
<dbReference type="InterPro" id="IPR021295">
    <property type="entry name" value="DUF2867"/>
</dbReference>
<name>A0A0D2GLZ9_9BACT</name>
<dbReference type="RefSeq" id="WP_052514770.1">
    <property type="nucleotide sequence ID" value="NZ_AZAC01000002.1"/>
</dbReference>
<dbReference type="OrthoDB" id="4551029at2"/>
<dbReference type="EMBL" id="AZAC01000002">
    <property type="protein sequence ID" value="KIX15732.1"/>
    <property type="molecule type" value="Genomic_DNA"/>
</dbReference>
<organism evidence="1 2">
    <name type="scientific">Dethiosulfatarculus sandiegensis</name>
    <dbReference type="NCBI Taxonomy" id="1429043"/>
    <lineage>
        <taxon>Bacteria</taxon>
        <taxon>Pseudomonadati</taxon>
        <taxon>Thermodesulfobacteriota</taxon>
        <taxon>Desulfarculia</taxon>
        <taxon>Desulfarculales</taxon>
        <taxon>Desulfarculaceae</taxon>
        <taxon>Dethiosulfatarculus</taxon>
    </lineage>
</organism>
<dbReference type="PATRIC" id="fig|1429043.3.peg.592"/>
<dbReference type="Pfam" id="PF11066">
    <property type="entry name" value="DUF2867"/>
    <property type="match status" value="1"/>
</dbReference>
<keyword evidence="2" id="KW-1185">Reference proteome</keyword>
<evidence type="ECO:0000313" key="1">
    <source>
        <dbReference type="EMBL" id="KIX15732.1"/>
    </source>
</evidence>
<dbReference type="STRING" id="1429043.X474_02835"/>
<proteinExistence type="predicted"/>
<evidence type="ECO:0008006" key="3">
    <source>
        <dbReference type="Google" id="ProtNLM"/>
    </source>
</evidence>
<dbReference type="InParanoid" id="A0A0D2GLZ9"/>
<evidence type="ECO:0000313" key="2">
    <source>
        <dbReference type="Proteomes" id="UP000032233"/>
    </source>
</evidence>
<sequence>MDFTAAASTHTKFNWRVRSLASDFLLEDTWEFPYEFGVNDGVDLHLFQKSAIEPMMKGIFDNSLTGMLFKVRKFFGTLFGIDNNLHNYPIPGCREKSLRDRLQESDLEKDTPERAMDISTQDFMDFRPVYTFADETLHELSNSTEHTLMHYAWSPSGEGKWKIRLAVYIKHRTILSAFYMRCIRPFRHFIVYPYIFRKCMEHWEARNVTE</sequence>
<accession>A0A0D2GLZ9</accession>